<dbReference type="PANTHER" id="PTHR18964">
    <property type="entry name" value="ROK (REPRESSOR, ORF, KINASE) FAMILY"/>
    <property type="match status" value="1"/>
</dbReference>
<dbReference type="Gene3D" id="1.10.10.10">
    <property type="entry name" value="Winged helix-like DNA-binding domain superfamily/Winged helix DNA-binding domain"/>
    <property type="match status" value="1"/>
</dbReference>
<reference evidence="2 3" key="1">
    <citation type="journal article" date="2019" name="Nat. Med.">
        <title>A library of human gut bacterial isolates paired with longitudinal multiomics data enables mechanistic microbiome research.</title>
        <authorList>
            <person name="Poyet M."/>
            <person name="Groussin M."/>
            <person name="Gibbons S.M."/>
            <person name="Avila-Pacheco J."/>
            <person name="Jiang X."/>
            <person name="Kearney S.M."/>
            <person name="Perrotta A.R."/>
            <person name="Berdy B."/>
            <person name="Zhao S."/>
            <person name="Lieberman T.D."/>
            <person name="Swanson P.K."/>
            <person name="Smith M."/>
            <person name="Roesemann S."/>
            <person name="Alexander J.E."/>
            <person name="Rich S.A."/>
            <person name="Livny J."/>
            <person name="Vlamakis H."/>
            <person name="Clish C."/>
            <person name="Bullock K."/>
            <person name="Deik A."/>
            <person name="Scott J."/>
            <person name="Pierce K.A."/>
            <person name="Xavier R.J."/>
            <person name="Alm E.J."/>
        </authorList>
    </citation>
    <scope>NUCLEOTIDE SEQUENCE [LARGE SCALE GENOMIC DNA]</scope>
    <source>
        <strain evidence="2 3">BIOML-A2</strain>
    </source>
</reference>
<dbReference type="Pfam" id="PF00480">
    <property type="entry name" value="ROK"/>
    <property type="match status" value="1"/>
</dbReference>
<comment type="similarity">
    <text evidence="1">Belongs to the ROK (NagC/XylR) family.</text>
</comment>
<sequence>MARTMLPPFTSASHDGDLGCFVRNIILNSIFQKGQFIIPDIASQTGFSVTTIAKYVSELYAEDILEKGDCLKTNKRGRNPVLYRVKSETYYFLGVDLKPFELIIGLMNLTGDMVCIERITDFRFENTHNKLDEICTHISQFMLKFQSQNASKIAGVNFNIGGRVNSHLGTSATIFNFEETREVPLTLLLNERLGIPVFIENDTKAMAYGEYVSENNASQENVIYVNIGWGLGLCIIINGEIYYGKDGYSGEFGHIHMYENNVMCHCGKKGCIETEISGSAVCRKLVERIYNHEASVLSKKVWNGNMITIEDIIEAAKLEDPLCIELVTQAGGELGHQLAGLINLLNPDRIIIGGRMSEIAPYYFLQPVKLAVHKYSLRLMTQQLSIVPSRLGGDAGVIGACLIARKKMIWNKLSIFKR</sequence>
<proteinExistence type="inferred from homology"/>
<dbReference type="InterPro" id="IPR036388">
    <property type="entry name" value="WH-like_DNA-bd_sf"/>
</dbReference>
<dbReference type="InterPro" id="IPR036390">
    <property type="entry name" value="WH_DNA-bd_sf"/>
</dbReference>
<name>A0A5B3GD74_9BACT</name>
<dbReference type="AlphaFoldDB" id="A0A5B3GD74"/>
<dbReference type="EMBL" id="VVXK01000003">
    <property type="protein sequence ID" value="KAA2371511.1"/>
    <property type="molecule type" value="Genomic_DNA"/>
</dbReference>
<accession>A0A5B3GD74</accession>
<organism evidence="2 3">
    <name type="scientific">Alistipes shahii</name>
    <dbReference type="NCBI Taxonomy" id="328814"/>
    <lineage>
        <taxon>Bacteria</taxon>
        <taxon>Pseudomonadati</taxon>
        <taxon>Bacteroidota</taxon>
        <taxon>Bacteroidia</taxon>
        <taxon>Bacteroidales</taxon>
        <taxon>Rikenellaceae</taxon>
        <taxon>Alistipes</taxon>
    </lineage>
</organism>
<dbReference type="Proteomes" id="UP000323567">
    <property type="component" value="Unassembled WGS sequence"/>
</dbReference>
<dbReference type="Gene3D" id="3.30.420.40">
    <property type="match status" value="2"/>
</dbReference>
<dbReference type="RefSeq" id="WP_149887040.1">
    <property type="nucleotide sequence ID" value="NZ_VVXK01000003.1"/>
</dbReference>
<protein>
    <submittedName>
        <fullName evidence="2">ROK family protein</fullName>
    </submittedName>
</protein>
<gene>
    <name evidence="2" type="ORF">F2Y13_03835</name>
</gene>
<dbReference type="InterPro" id="IPR000600">
    <property type="entry name" value="ROK"/>
</dbReference>
<evidence type="ECO:0000256" key="1">
    <source>
        <dbReference type="ARBA" id="ARBA00006479"/>
    </source>
</evidence>
<evidence type="ECO:0000313" key="2">
    <source>
        <dbReference type="EMBL" id="KAA2371511.1"/>
    </source>
</evidence>
<dbReference type="InterPro" id="IPR043129">
    <property type="entry name" value="ATPase_NBD"/>
</dbReference>
<evidence type="ECO:0000313" key="3">
    <source>
        <dbReference type="Proteomes" id="UP000323567"/>
    </source>
</evidence>
<dbReference type="SUPFAM" id="SSF46785">
    <property type="entry name" value="Winged helix' DNA-binding domain"/>
    <property type="match status" value="1"/>
</dbReference>
<comment type="caution">
    <text evidence="2">The sequence shown here is derived from an EMBL/GenBank/DDBJ whole genome shotgun (WGS) entry which is preliminary data.</text>
</comment>
<dbReference type="SUPFAM" id="SSF53067">
    <property type="entry name" value="Actin-like ATPase domain"/>
    <property type="match status" value="1"/>
</dbReference>
<dbReference type="PANTHER" id="PTHR18964:SF149">
    <property type="entry name" value="BIFUNCTIONAL UDP-N-ACETYLGLUCOSAMINE 2-EPIMERASE_N-ACETYLMANNOSAMINE KINASE"/>
    <property type="match status" value="1"/>
</dbReference>